<dbReference type="OrthoDB" id="56744at2"/>
<dbReference type="InterPro" id="IPR036291">
    <property type="entry name" value="NAD(P)-bd_dom_sf"/>
</dbReference>
<dbReference type="GO" id="GO:0005737">
    <property type="term" value="C:cytoplasm"/>
    <property type="evidence" value="ECO:0007669"/>
    <property type="project" value="TreeGrafter"/>
</dbReference>
<dbReference type="SUPFAM" id="SSF51735">
    <property type="entry name" value="NAD(P)-binding Rossmann-fold domains"/>
    <property type="match status" value="1"/>
</dbReference>
<dbReference type="Gene3D" id="3.40.50.720">
    <property type="entry name" value="NAD(P)-binding Rossmann-like Domain"/>
    <property type="match status" value="2"/>
</dbReference>
<dbReference type="CDD" id="cd05233">
    <property type="entry name" value="SDR_c"/>
    <property type="match status" value="1"/>
</dbReference>
<dbReference type="Proteomes" id="UP000028703">
    <property type="component" value="Unassembled WGS sequence"/>
</dbReference>
<sequence length="459" mass="53021">MDPYPFSTEEWEACLKVLEALQADPLNNPDNRRFKTLISSIRKKARKNIQKNLDDYLTSSKNGEDSDLKILKKSVIVQQALENRTLYFHTEEETSFSSIQKPQLCYCCHQPYHNMHFFYHKLCPTCADENYKNRNLAYDLSGQTVIITGGRVKIGYAAALQFLRNGAKVIATSRFPALGFEQFRKEADYEQWKDRLFLYGLDLRNIRSVHEFTEYCYQNFESIEILVNNAAQTIKYPSDYYEPLRLKEQLLLSSYSENRNLIGNETPISNDKNELLTLSDESLDMVPANRFGQPKDFRDKNSWNSVMDEIGTEELLEVNLINHISPYLLISTLKPLMKKSQVERKHIINVTSTEGQFSYKSKNEFHPHTNMTKAALNMLTKTSAPDFVKDSIFMNAVDVGWISTGAAENKREKLFEKARIPPLDPVDGAMRIFHPIVQINNGNLNLYGKLLKNYKETGW</sequence>
<dbReference type="Pfam" id="PF00106">
    <property type="entry name" value="adh_short"/>
    <property type="match status" value="1"/>
</dbReference>
<dbReference type="InterPro" id="IPR002347">
    <property type="entry name" value="SDR_fam"/>
</dbReference>
<dbReference type="EMBL" id="JPRO01000004">
    <property type="protein sequence ID" value="KFF08077.1"/>
    <property type="molecule type" value="Genomic_DNA"/>
</dbReference>
<reference evidence="1 2" key="1">
    <citation type="submission" date="2014-07" db="EMBL/GenBank/DDBJ databases">
        <title>Genome of Chryseobacterium luteum DSM 18605.</title>
        <authorList>
            <person name="Stropko S.J."/>
            <person name="Pipes S.E."/>
            <person name="Newman J.D."/>
        </authorList>
    </citation>
    <scope>NUCLEOTIDE SEQUENCE [LARGE SCALE GENOMIC DNA]</scope>
    <source>
        <strain evidence="1 2">DSM 18605</strain>
    </source>
</reference>
<dbReference type="PRINTS" id="PR00081">
    <property type="entry name" value="GDHRDH"/>
</dbReference>
<accession>A0A085ZUG3</accession>
<dbReference type="eggNOG" id="COG1028">
    <property type="taxonomic scope" value="Bacteria"/>
</dbReference>
<gene>
    <name evidence="1" type="ORF">IX38_08000</name>
</gene>
<proteinExistence type="predicted"/>
<dbReference type="PANTHER" id="PTHR43544">
    <property type="entry name" value="SHORT-CHAIN DEHYDROGENASE/REDUCTASE"/>
    <property type="match status" value="1"/>
</dbReference>
<evidence type="ECO:0000313" key="2">
    <source>
        <dbReference type="Proteomes" id="UP000028703"/>
    </source>
</evidence>
<keyword evidence="2" id="KW-1185">Reference proteome</keyword>
<name>A0A085ZUG3_9FLAO</name>
<evidence type="ECO:0000313" key="1">
    <source>
        <dbReference type="EMBL" id="KFF08077.1"/>
    </source>
</evidence>
<dbReference type="PANTHER" id="PTHR43544:SF2">
    <property type="entry name" value="OXIDOREDUCTASE"/>
    <property type="match status" value="1"/>
</dbReference>
<protein>
    <submittedName>
        <fullName evidence="1">Oxidoreductase</fullName>
    </submittedName>
</protein>
<dbReference type="AlphaFoldDB" id="A0A085ZUG3"/>
<comment type="caution">
    <text evidence="1">The sequence shown here is derived from an EMBL/GenBank/DDBJ whole genome shotgun (WGS) entry which is preliminary data.</text>
</comment>
<dbReference type="Pfam" id="PF13561">
    <property type="entry name" value="adh_short_C2"/>
    <property type="match status" value="1"/>
</dbReference>
<dbReference type="InterPro" id="IPR051468">
    <property type="entry name" value="Fungal_SecMetab_SDRs"/>
</dbReference>
<dbReference type="GO" id="GO:0016491">
    <property type="term" value="F:oxidoreductase activity"/>
    <property type="evidence" value="ECO:0007669"/>
    <property type="project" value="TreeGrafter"/>
</dbReference>
<organism evidence="1 2">
    <name type="scientific">Chryseobacterium luteum</name>
    <dbReference type="NCBI Taxonomy" id="421531"/>
    <lineage>
        <taxon>Bacteria</taxon>
        <taxon>Pseudomonadati</taxon>
        <taxon>Bacteroidota</taxon>
        <taxon>Flavobacteriia</taxon>
        <taxon>Flavobacteriales</taxon>
        <taxon>Weeksellaceae</taxon>
        <taxon>Chryseobacterium group</taxon>
        <taxon>Chryseobacterium</taxon>
    </lineage>
</organism>
<dbReference type="STRING" id="421531.IX38_08000"/>
<dbReference type="RefSeq" id="WP_034703499.1">
    <property type="nucleotide sequence ID" value="NZ_JPRO01000004.1"/>
</dbReference>